<organism evidence="1">
    <name type="scientific">Rhizophora mucronata</name>
    <name type="common">Asiatic mangrove</name>
    <dbReference type="NCBI Taxonomy" id="61149"/>
    <lineage>
        <taxon>Eukaryota</taxon>
        <taxon>Viridiplantae</taxon>
        <taxon>Streptophyta</taxon>
        <taxon>Embryophyta</taxon>
        <taxon>Tracheophyta</taxon>
        <taxon>Spermatophyta</taxon>
        <taxon>Magnoliopsida</taxon>
        <taxon>eudicotyledons</taxon>
        <taxon>Gunneridae</taxon>
        <taxon>Pentapetalae</taxon>
        <taxon>rosids</taxon>
        <taxon>fabids</taxon>
        <taxon>Malpighiales</taxon>
        <taxon>Rhizophoraceae</taxon>
        <taxon>Rhizophora</taxon>
    </lineage>
</organism>
<dbReference type="AlphaFoldDB" id="A0A2P2PK42"/>
<proteinExistence type="predicted"/>
<dbReference type="EMBL" id="GGEC01074629">
    <property type="protein sequence ID" value="MBX55113.1"/>
    <property type="molecule type" value="Transcribed_RNA"/>
</dbReference>
<reference evidence="1" key="1">
    <citation type="submission" date="2018-02" db="EMBL/GenBank/DDBJ databases">
        <title>Rhizophora mucronata_Transcriptome.</title>
        <authorList>
            <person name="Meera S.P."/>
            <person name="Sreeshan A."/>
            <person name="Augustine A."/>
        </authorList>
    </citation>
    <scope>NUCLEOTIDE SEQUENCE</scope>
    <source>
        <tissue evidence="1">Leaf</tissue>
    </source>
</reference>
<accession>A0A2P2PK42</accession>
<name>A0A2P2PK42_RHIMU</name>
<sequence>MLVISAQPVLTFQQSYLLESCLVSPSCPQAHHHPQP</sequence>
<evidence type="ECO:0000313" key="1">
    <source>
        <dbReference type="EMBL" id="MBX55113.1"/>
    </source>
</evidence>
<protein>
    <submittedName>
        <fullName evidence="1">Uncharacterized protein</fullName>
    </submittedName>
</protein>